<feature type="transmembrane region" description="Helical" evidence="1">
    <location>
        <begin position="125"/>
        <end position="146"/>
    </location>
</feature>
<dbReference type="SUPFAM" id="SSF55073">
    <property type="entry name" value="Nucleotide cyclase"/>
    <property type="match status" value="1"/>
</dbReference>
<evidence type="ECO:0008006" key="6">
    <source>
        <dbReference type="Google" id="ProtNLM"/>
    </source>
</evidence>
<dbReference type="SMART" id="SM00267">
    <property type="entry name" value="GGDEF"/>
    <property type="match status" value="1"/>
</dbReference>
<dbReference type="InterPro" id="IPR050706">
    <property type="entry name" value="Cyclic-di-GMP_PDE-like"/>
</dbReference>
<dbReference type="Pfam" id="PF00563">
    <property type="entry name" value="EAL"/>
    <property type="match status" value="1"/>
</dbReference>
<feature type="transmembrane region" description="Helical" evidence="1">
    <location>
        <begin position="191"/>
        <end position="211"/>
    </location>
</feature>
<dbReference type="InterPro" id="IPR001633">
    <property type="entry name" value="EAL_dom"/>
</dbReference>
<name>A0ABQ3XPC7_9ACTN</name>
<feature type="domain" description="GGDEF" evidence="3">
    <location>
        <begin position="345"/>
        <end position="478"/>
    </location>
</feature>
<dbReference type="PANTHER" id="PTHR33121:SF79">
    <property type="entry name" value="CYCLIC DI-GMP PHOSPHODIESTERASE PDED-RELATED"/>
    <property type="match status" value="1"/>
</dbReference>
<dbReference type="CDD" id="cd01948">
    <property type="entry name" value="EAL"/>
    <property type="match status" value="1"/>
</dbReference>
<dbReference type="InterPro" id="IPR000160">
    <property type="entry name" value="GGDEF_dom"/>
</dbReference>
<evidence type="ECO:0000259" key="3">
    <source>
        <dbReference type="PROSITE" id="PS50887"/>
    </source>
</evidence>
<dbReference type="NCBIfam" id="TIGR00254">
    <property type="entry name" value="GGDEF"/>
    <property type="match status" value="1"/>
</dbReference>
<sequence length="746" mass="79973">MRITGLPRTAQALILVVLAGQVLAFADARARDSVLGLSLLVLDLLGTVFCLRAARRSPNPLPWRLGAASRALSLAATICFTVDALTGQTAWKWAAVICGLAMFGCLTATALSVSALRLRQAERWAFVIEVLIILCSAFMFVWYFAIDRVLSTSDGLDLIYELGYPLGNLVALAAVTAVVLRGAVATLTPPLTTLVAGILLYTIADVAFTAIRLRGETTTGSPAANAALIIASLLMAVAGMSVGTGQSAARDAGGRARMPAWSAHLPYVAVGIGNSMLLLVTFGGYPVRHWSGLILAEATMTAALAVRQIISLRESRRLNLTDPLTGLANLTGLQHAVDRALQRRTQPALMLLDLDGFKQVNDRYGHEAGDRVLIEFARLVRQATRSGDIAARVGGDEFIVVLDDMADDAKAVAVAERVLAVLAAHPVTLAGDVITIRASIGLATARPDDTAKDLKRRADLAMYESKRSGSHGWRLHDDSMTDRRTRDATVTDALLQALDTDQLRVVYQPLVVLDTHRPVAVEALLRWQHPQLGSIPPTEFIPIAENAGLIHRIGMTVLRESCAQVQRWRTEIPDLRQFHASVNVSALQLREPTFLADVEGVLAETGLPADRLVLEITESAIVDEDVAVPVLEELRAKGVKVAVDDFGTGYSSLHKLTRLPVDVLKIDRSFVAELDGTSRGAAVAEAVIRLSQVLGLRTVAEGVETAVQATELQMLGCSVAQGYLFAKPMPAEEFTAFAAASRVVSP</sequence>
<dbReference type="Gene3D" id="3.30.70.270">
    <property type="match status" value="1"/>
</dbReference>
<accession>A0ABQ3XPC7</accession>
<evidence type="ECO:0000259" key="2">
    <source>
        <dbReference type="PROSITE" id="PS50883"/>
    </source>
</evidence>
<organism evidence="4 5">
    <name type="scientific">Actinoplanes couchii</name>
    <dbReference type="NCBI Taxonomy" id="403638"/>
    <lineage>
        <taxon>Bacteria</taxon>
        <taxon>Bacillati</taxon>
        <taxon>Actinomycetota</taxon>
        <taxon>Actinomycetes</taxon>
        <taxon>Micromonosporales</taxon>
        <taxon>Micromonosporaceae</taxon>
        <taxon>Actinoplanes</taxon>
    </lineage>
</organism>
<feature type="transmembrane region" description="Helical" evidence="1">
    <location>
        <begin position="223"/>
        <end position="244"/>
    </location>
</feature>
<comment type="caution">
    <text evidence="4">The sequence shown here is derived from an EMBL/GenBank/DDBJ whole genome shotgun (WGS) entry which is preliminary data.</text>
</comment>
<feature type="transmembrane region" description="Helical" evidence="1">
    <location>
        <begin position="91"/>
        <end position="113"/>
    </location>
</feature>
<proteinExistence type="predicted"/>
<keyword evidence="1" id="KW-0812">Transmembrane</keyword>
<reference evidence="4 5" key="1">
    <citation type="submission" date="2021-01" db="EMBL/GenBank/DDBJ databases">
        <title>Whole genome shotgun sequence of Actinoplanes couchii NBRC 106145.</title>
        <authorList>
            <person name="Komaki H."/>
            <person name="Tamura T."/>
        </authorList>
    </citation>
    <scope>NUCLEOTIDE SEQUENCE [LARGE SCALE GENOMIC DNA]</scope>
    <source>
        <strain evidence="4 5">NBRC 106145</strain>
    </source>
</reference>
<keyword evidence="1" id="KW-0472">Membrane</keyword>
<feature type="transmembrane region" description="Helical" evidence="1">
    <location>
        <begin position="265"/>
        <end position="284"/>
    </location>
</feature>
<feature type="transmembrane region" description="Helical" evidence="1">
    <location>
        <begin position="34"/>
        <end position="53"/>
    </location>
</feature>
<evidence type="ECO:0000313" key="5">
    <source>
        <dbReference type="Proteomes" id="UP000612282"/>
    </source>
</evidence>
<dbReference type="PANTHER" id="PTHR33121">
    <property type="entry name" value="CYCLIC DI-GMP PHOSPHODIESTERASE PDEF"/>
    <property type="match status" value="1"/>
</dbReference>
<feature type="domain" description="EAL" evidence="2">
    <location>
        <begin position="487"/>
        <end position="742"/>
    </location>
</feature>
<dbReference type="Gene3D" id="3.20.20.450">
    <property type="entry name" value="EAL domain"/>
    <property type="match status" value="1"/>
</dbReference>
<gene>
    <name evidence="4" type="ORF">Aco03nite_086740</name>
</gene>
<dbReference type="RefSeq" id="WP_203807130.1">
    <property type="nucleotide sequence ID" value="NZ_BAAAQE010000105.1"/>
</dbReference>
<feature type="transmembrane region" description="Helical" evidence="1">
    <location>
        <begin position="166"/>
        <end position="184"/>
    </location>
</feature>
<dbReference type="InterPro" id="IPR029787">
    <property type="entry name" value="Nucleotide_cyclase"/>
</dbReference>
<dbReference type="PROSITE" id="PS50887">
    <property type="entry name" value="GGDEF"/>
    <property type="match status" value="1"/>
</dbReference>
<dbReference type="SUPFAM" id="SSF141868">
    <property type="entry name" value="EAL domain-like"/>
    <property type="match status" value="1"/>
</dbReference>
<dbReference type="SMART" id="SM00052">
    <property type="entry name" value="EAL"/>
    <property type="match status" value="1"/>
</dbReference>
<dbReference type="CDD" id="cd01949">
    <property type="entry name" value="GGDEF"/>
    <property type="match status" value="1"/>
</dbReference>
<dbReference type="PROSITE" id="PS50883">
    <property type="entry name" value="EAL"/>
    <property type="match status" value="1"/>
</dbReference>
<protein>
    <recommendedName>
        <fullName evidence="6">Diguanylate cyclase/phosphodiesterase</fullName>
    </recommendedName>
</protein>
<keyword evidence="1" id="KW-1133">Transmembrane helix</keyword>
<keyword evidence="5" id="KW-1185">Reference proteome</keyword>
<dbReference type="InterPro" id="IPR035919">
    <property type="entry name" value="EAL_sf"/>
</dbReference>
<evidence type="ECO:0000313" key="4">
    <source>
        <dbReference type="EMBL" id="GID60270.1"/>
    </source>
</evidence>
<dbReference type="Pfam" id="PF00990">
    <property type="entry name" value="GGDEF"/>
    <property type="match status" value="1"/>
</dbReference>
<dbReference type="Proteomes" id="UP000612282">
    <property type="component" value="Unassembled WGS sequence"/>
</dbReference>
<evidence type="ECO:0000256" key="1">
    <source>
        <dbReference type="SAM" id="Phobius"/>
    </source>
</evidence>
<dbReference type="InterPro" id="IPR043128">
    <property type="entry name" value="Rev_trsase/Diguanyl_cyclase"/>
</dbReference>
<dbReference type="EMBL" id="BOMG01000105">
    <property type="protein sequence ID" value="GID60270.1"/>
    <property type="molecule type" value="Genomic_DNA"/>
</dbReference>